<name>A0A158RAR4_THECL</name>
<gene>
    <name evidence="3" type="ORF">TCLT_LOCUS547</name>
</gene>
<feature type="transmembrane region" description="Helical" evidence="2">
    <location>
        <begin position="165"/>
        <end position="192"/>
    </location>
</feature>
<dbReference type="Proteomes" id="UP000276776">
    <property type="component" value="Unassembled WGS sequence"/>
</dbReference>
<evidence type="ECO:0000313" key="5">
    <source>
        <dbReference type="WBParaSite" id="TCLT_0000054601-mRNA-1"/>
    </source>
</evidence>
<accession>A0A158RAR4</accession>
<evidence type="ECO:0000256" key="2">
    <source>
        <dbReference type="SAM" id="Phobius"/>
    </source>
</evidence>
<evidence type="ECO:0000313" key="4">
    <source>
        <dbReference type="Proteomes" id="UP000276776"/>
    </source>
</evidence>
<dbReference type="STRING" id="103827.A0A158RAR4"/>
<protein>
    <submittedName>
        <fullName evidence="5">ZP domain-containing protein</fullName>
    </submittedName>
</protein>
<organism evidence="5">
    <name type="scientific">Thelazia callipaeda</name>
    <name type="common">Oriental eyeworm</name>
    <name type="synonym">Parasitic nematode</name>
    <dbReference type="NCBI Taxonomy" id="103827"/>
    <lineage>
        <taxon>Eukaryota</taxon>
        <taxon>Metazoa</taxon>
        <taxon>Ecdysozoa</taxon>
        <taxon>Nematoda</taxon>
        <taxon>Chromadorea</taxon>
        <taxon>Rhabditida</taxon>
        <taxon>Spirurina</taxon>
        <taxon>Spiruromorpha</taxon>
        <taxon>Thelazioidea</taxon>
        <taxon>Thelaziidae</taxon>
        <taxon>Thelazia</taxon>
    </lineage>
</organism>
<reference evidence="3 4" key="2">
    <citation type="submission" date="2018-11" db="EMBL/GenBank/DDBJ databases">
        <authorList>
            <consortium name="Pathogen Informatics"/>
        </authorList>
    </citation>
    <scope>NUCLEOTIDE SEQUENCE [LARGE SCALE GENOMIC DNA]</scope>
</reference>
<sequence>MPFWYMTPSCDQQTIKVVLTFNENDWPQGQFEDWIIVGTNNRAECRLKGNGELQYVIELAVFNDPCETQMPSTGVFQNRIRIGKNPAIILFGDKMYIIKCIYGLPEISQLDNPSIKTSFNAVTLPDLSANSEKSVEKVDELLLSDHRMTEIEESQTSEDSKRNPVISWTILAVVMGGLFVIIFILMLAFICFRWKMEGREKSLHAETVTSNGITVSKFGIGDLWWNHKNDINSRQISSRQVANERCSGTIQSTVPMSSSLSSKSSTESGRTLPNPPSTTSFLPQKSSMTDFGNNVDASQGLPRSYSEWRNKILSNIPNKISNNSVCLDRCSSLRRHNSIIADNQLSEVRSITEIYRSAETTVVDGGDTLSQSTLEGVLCSPHYQESNPIVENLIKCVGKIRGIGARKLTEQEFGRWRRLVISDASFCEALSQSRGIEQIESLCFSRDYKKLFSKEKWNAIIRCIVENQTILPSKYTKRCDLQQRQDIAASSLNVYIGDAGSSGW</sequence>
<reference evidence="5" key="1">
    <citation type="submission" date="2016-04" db="UniProtKB">
        <authorList>
            <consortium name="WormBaseParasite"/>
        </authorList>
    </citation>
    <scope>IDENTIFICATION</scope>
</reference>
<keyword evidence="2" id="KW-1133">Transmembrane helix</keyword>
<dbReference type="WBParaSite" id="TCLT_0000054601-mRNA-1">
    <property type="protein sequence ID" value="TCLT_0000054601-mRNA-1"/>
    <property type="gene ID" value="TCLT_0000054601"/>
</dbReference>
<dbReference type="EMBL" id="UYYF01000042">
    <property type="protein sequence ID" value="VDM95556.1"/>
    <property type="molecule type" value="Genomic_DNA"/>
</dbReference>
<evidence type="ECO:0000256" key="1">
    <source>
        <dbReference type="SAM" id="MobiDB-lite"/>
    </source>
</evidence>
<evidence type="ECO:0000313" key="3">
    <source>
        <dbReference type="EMBL" id="VDM95556.1"/>
    </source>
</evidence>
<keyword evidence="2" id="KW-0812">Transmembrane</keyword>
<feature type="compositionally biased region" description="Polar residues" evidence="1">
    <location>
        <begin position="277"/>
        <end position="296"/>
    </location>
</feature>
<dbReference type="OMA" id="AYTSEIH"/>
<proteinExistence type="predicted"/>
<feature type="region of interest" description="Disordered" evidence="1">
    <location>
        <begin position="252"/>
        <end position="296"/>
    </location>
</feature>
<dbReference type="AlphaFoldDB" id="A0A158RAR4"/>
<feature type="compositionally biased region" description="Low complexity" evidence="1">
    <location>
        <begin position="252"/>
        <end position="271"/>
    </location>
</feature>
<dbReference type="OrthoDB" id="5810112at2759"/>
<keyword evidence="2" id="KW-0472">Membrane</keyword>
<keyword evidence="4" id="KW-1185">Reference proteome</keyword>